<reference evidence="2 3" key="1">
    <citation type="submission" date="2021-06" db="EMBL/GenBank/DDBJ databases">
        <authorList>
            <person name="Palmer J.M."/>
        </authorList>
    </citation>
    <scope>NUCLEOTIDE SEQUENCE [LARGE SCALE GENOMIC DNA]</scope>
    <source>
        <strain evidence="2 3">AS_MEX2019</strain>
        <tissue evidence="2">Muscle</tissue>
    </source>
</reference>
<accession>A0ABV0Y1U9</accession>
<gene>
    <name evidence="2" type="ORF">AMECASPLE_013654</name>
</gene>
<proteinExistence type="predicted"/>
<evidence type="ECO:0000256" key="1">
    <source>
        <dbReference type="SAM" id="Phobius"/>
    </source>
</evidence>
<keyword evidence="3" id="KW-1185">Reference proteome</keyword>
<evidence type="ECO:0000313" key="2">
    <source>
        <dbReference type="EMBL" id="MEQ2287540.1"/>
    </source>
</evidence>
<dbReference type="Proteomes" id="UP001469553">
    <property type="component" value="Unassembled WGS sequence"/>
</dbReference>
<comment type="caution">
    <text evidence="2">The sequence shown here is derived from an EMBL/GenBank/DDBJ whole genome shotgun (WGS) entry which is preliminary data.</text>
</comment>
<organism evidence="2 3">
    <name type="scientific">Ameca splendens</name>
    <dbReference type="NCBI Taxonomy" id="208324"/>
    <lineage>
        <taxon>Eukaryota</taxon>
        <taxon>Metazoa</taxon>
        <taxon>Chordata</taxon>
        <taxon>Craniata</taxon>
        <taxon>Vertebrata</taxon>
        <taxon>Euteleostomi</taxon>
        <taxon>Actinopterygii</taxon>
        <taxon>Neopterygii</taxon>
        <taxon>Teleostei</taxon>
        <taxon>Neoteleostei</taxon>
        <taxon>Acanthomorphata</taxon>
        <taxon>Ovalentaria</taxon>
        <taxon>Atherinomorphae</taxon>
        <taxon>Cyprinodontiformes</taxon>
        <taxon>Goodeidae</taxon>
        <taxon>Ameca</taxon>
    </lineage>
</organism>
<evidence type="ECO:0000313" key="3">
    <source>
        <dbReference type="Proteomes" id="UP001469553"/>
    </source>
</evidence>
<sequence length="100" mass="11177">MYSAVGTNMKEDIMTQNGSFFSHIPVTANNKRHLSLLSAKKTTQKNNTSRLQKRIRQTLGFFSIQNVYQAILGIVLPVTHFLMPLGDCHNMCPSEALGSH</sequence>
<dbReference type="EMBL" id="JAHRIP010019712">
    <property type="protein sequence ID" value="MEQ2287540.1"/>
    <property type="molecule type" value="Genomic_DNA"/>
</dbReference>
<name>A0ABV0Y1U9_9TELE</name>
<protein>
    <submittedName>
        <fullName evidence="2">Uncharacterized protein</fullName>
    </submittedName>
</protein>
<feature type="transmembrane region" description="Helical" evidence="1">
    <location>
        <begin position="59"/>
        <end position="83"/>
    </location>
</feature>
<keyword evidence="1" id="KW-0812">Transmembrane</keyword>
<keyword evidence="1" id="KW-1133">Transmembrane helix</keyword>
<keyword evidence="1" id="KW-0472">Membrane</keyword>